<dbReference type="Pfam" id="PF21089">
    <property type="entry name" value="PKS_DH_N"/>
    <property type="match status" value="1"/>
</dbReference>
<dbReference type="SUPFAM" id="SSF51735">
    <property type="entry name" value="NAD(P)-binding Rossmann-fold domains"/>
    <property type="match status" value="1"/>
</dbReference>
<feature type="domain" description="PKS/mFAS DH" evidence="4">
    <location>
        <begin position="47"/>
        <end position="320"/>
    </location>
</feature>
<dbReference type="PANTHER" id="PTHR43775:SF51">
    <property type="entry name" value="INACTIVE PHENOLPHTHIOCEROL SYNTHESIS POLYKETIDE SYNTHASE TYPE I PKS1-RELATED"/>
    <property type="match status" value="1"/>
</dbReference>
<name>A0ABV5NBY5_9ACTN</name>
<comment type="caution">
    <text evidence="5">The sequence shown here is derived from an EMBL/GenBank/DDBJ whole genome shotgun (WGS) entry which is preliminary data.</text>
</comment>
<feature type="region of interest" description="C-terminal hotdog fold" evidence="3">
    <location>
        <begin position="182"/>
        <end position="320"/>
    </location>
</feature>
<feature type="region of interest" description="N-terminal hotdog fold" evidence="3">
    <location>
        <begin position="47"/>
        <end position="170"/>
    </location>
</feature>
<dbReference type="Gene3D" id="3.40.50.11460">
    <property type="match status" value="1"/>
</dbReference>
<dbReference type="InterPro" id="IPR049900">
    <property type="entry name" value="PKS_mFAS_DH"/>
</dbReference>
<dbReference type="Gene3D" id="3.10.129.110">
    <property type="entry name" value="Polyketide synthase dehydratase"/>
    <property type="match status" value="1"/>
</dbReference>
<dbReference type="InterPro" id="IPR049552">
    <property type="entry name" value="PKS_DH_N"/>
</dbReference>
<feature type="non-terminal residue" evidence="5">
    <location>
        <position position="524"/>
    </location>
</feature>
<keyword evidence="1" id="KW-0808">Transferase</keyword>
<gene>
    <name evidence="5" type="ORF">ACFF45_35340</name>
</gene>
<dbReference type="EMBL" id="JBHMCY010000170">
    <property type="protein sequence ID" value="MFB9467810.1"/>
    <property type="molecule type" value="Genomic_DNA"/>
</dbReference>
<protein>
    <submittedName>
        <fullName evidence="5">Polyketide synthase dehydratase domain-containing protein</fullName>
    </submittedName>
</protein>
<dbReference type="Pfam" id="PF22953">
    <property type="entry name" value="SpnB_Rossmann"/>
    <property type="match status" value="1"/>
</dbReference>
<evidence type="ECO:0000256" key="2">
    <source>
        <dbReference type="ARBA" id="ARBA00023268"/>
    </source>
</evidence>
<proteinExistence type="predicted"/>
<dbReference type="PROSITE" id="PS52019">
    <property type="entry name" value="PKS_MFAS_DH"/>
    <property type="match status" value="1"/>
</dbReference>
<dbReference type="Pfam" id="PF14765">
    <property type="entry name" value="PS-DH"/>
    <property type="match status" value="1"/>
</dbReference>
<evidence type="ECO:0000259" key="4">
    <source>
        <dbReference type="PROSITE" id="PS52019"/>
    </source>
</evidence>
<evidence type="ECO:0000313" key="6">
    <source>
        <dbReference type="Proteomes" id="UP001589709"/>
    </source>
</evidence>
<keyword evidence="2" id="KW-0511">Multifunctional enzyme</keyword>
<feature type="active site" description="Proton donor; for dehydratase activity" evidence="3">
    <location>
        <position position="243"/>
    </location>
</feature>
<organism evidence="5 6">
    <name type="scientific">Streptomyces cinereospinus</name>
    <dbReference type="NCBI Taxonomy" id="285561"/>
    <lineage>
        <taxon>Bacteria</taxon>
        <taxon>Bacillati</taxon>
        <taxon>Actinomycetota</taxon>
        <taxon>Actinomycetes</taxon>
        <taxon>Kitasatosporales</taxon>
        <taxon>Streptomycetaceae</taxon>
        <taxon>Streptomyces</taxon>
    </lineage>
</organism>
<feature type="active site" description="Proton acceptor; for dehydratase activity" evidence="3">
    <location>
        <position position="79"/>
    </location>
</feature>
<evidence type="ECO:0000256" key="1">
    <source>
        <dbReference type="ARBA" id="ARBA00022679"/>
    </source>
</evidence>
<dbReference type="InterPro" id="IPR042104">
    <property type="entry name" value="PKS_dehydratase_sf"/>
</dbReference>
<feature type="non-terminal residue" evidence="5">
    <location>
        <position position="1"/>
    </location>
</feature>
<keyword evidence="6" id="KW-1185">Reference proteome</keyword>
<evidence type="ECO:0000256" key="3">
    <source>
        <dbReference type="PROSITE-ProRule" id="PRU01363"/>
    </source>
</evidence>
<accession>A0ABV5NBY5</accession>
<dbReference type="InterPro" id="IPR036291">
    <property type="entry name" value="NAD(P)-bd_dom_sf"/>
</dbReference>
<reference evidence="5 6" key="1">
    <citation type="submission" date="2024-09" db="EMBL/GenBank/DDBJ databases">
        <authorList>
            <person name="Sun Q."/>
            <person name="Mori K."/>
        </authorList>
    </citation>
    <scope>NUCLEOTIDE SEQUENCE [LARGE SCALE GENOMIC DNA]</scope>
    <source>
        <strain evidence="5 6">JCM 6917</strain>
    </source>
</reference>
<dbReference type="InterPro" id="IPR055123">
    <property type="entry name" value="SpnB-like_Rossmann"/>
</dbReference>
<sequence length="524" mass="53925">GHHLDGLPTYPFQRQRYWADTREYWSSAWAGTGGGDVASAGLRPLAHPLLGAAVAMPDSGDFVLTGRVSPSTHPWSVDHAVMGVVLLPGAALVEMALHAGAQAGCPVLAELTLHAPLVLPDQDNAVVLRVVVGRADESGFRTVGVYSATADDGPWTLHAEGLLAGAGSEPSVAQAEWPPTDAQEVPTDGFYGHLLDEGYAYGPTFQGLRKAWRRGEELFAEVALPEPAAADADLYGLHPALLDACLHAPLLAAPRTDGAAVLPFAWTDVTCHAVGAAALRVRIAPAGGDAVSVTATDVLGDPVLTVGSLVSRPVTADGIQERAGGQDAGYRVEWTRLPKPSGAAASSVVLGEAPDGLDGVPSFADLSALAAAVDTGTPVPDRVVVRCGPFDGDGDGDVLARIRTATGGALRLVQEWLALERFQDARLVLVTSDAQLDGDGPTDLAAAPVLGLLRSAQAEHPGRLALVDTDGSRASADALAAVLASGEPEIALRDGEARVPRLVRAKTTHTARPALAAGTVLITG</sequence>
<dbReference type="PANTHER" id="PTHR43775">
    <property type="entry name" value="FATTY ACID SYNTHASE"/>
    <property type="match status" value="1"/>
</dbReference>
<dbReference type="InterPro" id="IPR049551">
    <property type="entry name" value="PKS_DH_C"/>
</dbReference>
<dbReference type="InterPro" id="IPR050091">
    <property type="entry name" value="PKS_NRPS_Biosynth_Enz"/>
</dbReference>
<dbReference type="Proteomes" id="UP001589709">
    <property type="component" value="Unassembled WGS sequence"/>
</dbReference>
<evidence type="ECO:0000313" key="5">
    <source>
        <dbReference type="EMBL" id="MFB9467810.1"/>
    </source>
</evidence>
<dbReference type="SMART" id="SM00826">
    <property type="entry name" value="PKS_DH"/>
    <property type="match status" value="1"/>
</dbReference>
<dbReference type="InterPro" id="IPR020807">
    <property type="entry name" value="PKS_DH"/>
</dbReference>
<dbReference type="RefSeq" id="WP_381351134.1">
    <property type="nucleotide sequence ID" value="NZ_JBHMCY010000170.1"/>
</dbReference>